<evidence type="ECO:0000313" key="3">
    <source>
        <dbReference type="Proteomes" id="UP000032300"/>
    </source>
</evidence>
<dbReference type="AlphaFoldDB" id="A0A7U5BFS9"/>
<sequence>MPGTATGQTPGWDDHCGDGWRAHVLAATGRDVCAIVGPSPRSPRQWAATMRRLGVRGLGGVVSAVHGASIPLRQARRGDVVRRGWALGVCRGELSAFHGGVMIPTRDADEAWRVEGWGGDHG</sequence>
<accession>A0A7U5BFS9</accession>
<reference evidence="2 3" key="2">
    <citation type="submission" date="2015-02" db="EMBL/GenBank/DDBJ databases">
        <title>The complete genome of Sphingomonas hengshuiensis sp. WHSC-8 isolated from soil of Hengshui Lake.</title>
        <authorList>
            <person name="Wei S."/>
            <person name="Guo J."/>
            <person name="Su C."/>
            <person name="Wu R."/>
            <person name="Zhang Z."/>
            <person name="Liang K."/>
            <person name="Li H."/>
            <person name="Wang T."/>
            <person name="Liu H."/>
            <person name="Zhang C."/>
            <person name="Li Z."/>
            <person name="Wang Q."/>
            <person name="Meng J."/>
        </authorList>
    </citation>
    <scope>NUCLEOTIDE SEQUENCE [LARGE SCALE GENOMIC DNA]</scope>
    <source>
        <strain evidence="2 3">WHSC-8</strain>
    </source>
</reference>
<dbReference type="EMBL" id="CP010836">
    <property type="protein sequence ID" value="AJP74453.1"/>
    <property type="molecule type" value="Genomic_DNA"/>
</dbReference>
<protein>
    <recommendedName>
        <fullName evidence="1">DUF6950 domain-containing protein</fullName>
    </recommendedName>
</protein>
<name>A0A7U5BFS9_9SPHN</name>
<dbReference type="Proteomes" id="UP000032300">
    <property type="component" value="Chromosome"/>
</dbReference>
<reference evidence="2 3" key="1">
    <citation type="journal article" date="2015" name="Int. J. Syst. Evol. Microbiol.">
        <title>Sphingomonas hengshuiensis sp. nov., isolated from lake wetland.</title>
        <authorList>
            <person name="Wei S."/>
            <person name="Wang T."/>
            <person name="Liu H."/>
            <person name="Zhang C."/>
            <person name="Guo J."/>
            <person name="Wang Q."/>
            <person name="Liang K."/>
            <person name="Zhang Z."/>
        </authorList>
    </citation>
    <scope>NUCLEOTIDE SEQUENCE [LARGE SCALE GENOMIC DNA]</scope>
    <source>
        <strain evidence="2 3">WHSC-8</strain>
    </source>
</reference>
<proteinExistence type="predicted"/>
<feature type="domain" description="DUF6950" evidence="1">
    <location>
        <begin position="15"/>
        <end position="114"/>
    </location>
</feature>
<dbReference type="Pfam" id="PF22262">
    <property type="entry name" value="DUF6950"/>
    <property type="match status" value="1"/>
</dbReference>
<evidence type="ECO:0000259" key="1">
    <source>
        <dbReference type="Pfam" id="PF22262"/>
    </source>
</evidence>
<organism evidence="2 3">
    <name type="scientific">Sphingomonas hengshuiensis</name>
    <dbReference type="NCBI Taxonomy" id="1609977"/>
    <lineage>
        <taxon>Bacteria</taxon>
        <taxon>Pseudomonadati</taxon>
        <taxon>Pseudomonadota</taxon>
        <taxon>Alphaproteobacteria</taxon>
        <taxon>Sphingomonadales</taxon>
        <taxon>Sphingomonadaceae</taxon>
        <taxon>Sphingomonas</taxon>
    </lineage>
</organism>
<keyword evidence="3" id="KW-1185">Reference proteome</keyword>
<gene>
    <name evidence="2" type="ORF">TS85_11395</name>
</gene>
<dbReference type="KEGG" id="sphi:TS85_11395"/>
<dbReference type="OrthoDB" id="9936130at2"/>
<dbReference type="InterPro" id="IPR053802">
    <property type="entry name" value="DUF6950"/>
</dbReference>
<dbReference type="RefSeq" id="WP_044336181.1">
    <property type="nucleotide sequence ID" value="NZ_CP010836.1"/>
</dbReference>
<evidence type="ECO:0000313" key="2">
    <source>
        <dbReference type="EMBL" id="AJP74453.1"/>
    </source>
</evidence>